<gene>
    <name evidence="4" type="ORF">PS9374_07154</name>
</gene>
<dbReference type="Gene3D" id="3.30.160.20">
    <property type="match status" value="1"/>
</dbReference>
<dbReference type="SUPFAM" id="SSF54768">
    <property type="entry name" value="dsRNA-binding domain-like"/>
    <property type="match status" value="1"/>
</dbReference>
<dbReference type="EMBL" id="BDCX01000034">
    <property type="protein sequence ID" value="GAT71463.1"/>
    <property type="molecule type" value="Genomic_DNA"/>
</dbReference>
<evidence type="ECO:0000313" key="4">
    <source>
        <dbReference type="EMBL" id="GAT71463.1"/>
    </source>
</evidence>
<name>A0A161MFW9_9ACTN</name>
<dbReference type="OrthoDB" id="5800376at2"/>
<comment type="caution">
    <text evidence="4">The sequence shown here is derived from an EMBL/GenBank/DDBJ whole genome shotgun (WGS) entry which is preliminary data.</text>
</comment>
<dbReference type="RefSeq" id="WP_068904580.1">
    <property type="nucleotide sequence ID" value="NZ_BDCX01000034.1"/>
</dbReference>
<dbReference type="Proteomes" id="UP000077701">
    <property type="component" value="Unassembled WGS sequence"/>
</dbReference>
<dbReference type="STRING" id="161355.PS9374_07154"/>
<accession>A0A161MFW9</accession>
<feature type="region of interest" description="Disordered" evidence="2">
    <location>
        <begin position="1"/>
        <end position="25"/>
    </location>
</feature>
<evidence type="ECO:0000256" key="1">
    <source>
        <dbReference type="PROSITE-ProRule" id="PRU00266"/>
    </source>
</evidence>
<sequence length="88" mass="9051">MSIHRAADSPQRPTEHHPVSVLNEQGRISPLEWNMVSGGPPHALAFTSTVAMRPAGGERVVSASGTGASKAVARAAAAAALLTELDAR</sequence>
<proteinExistence type="predicted"/>
<reference evidence="5" key="2">
    <citation type="submission" date="2016-04" db="EMBL/GenBank/DDBJ databases">
        <title>Planomonospora sphaerica JCM9374 whole genome shotgun sequence.</title>
        <authorList>
            <person name="Suzuki T."/>
            <person name="Dohra H."/>
            <person name="Kodani S."/>
        </authorList>
    </citation>
    <scope>NUCLEOTIDE SEQUENCE [LARGE SCALE GENOMIC DNA]</scope>
    <source>
        <strain evidence="5">JCM 9374</strain>
    </source>
</reference>
<feature type="domain" description="DRBM" evidence="3">
    <location>
        <begin position="17"/>
        <end position="87"/>
    </location>
</feature>
<reference evidence="4 5" key="1">
    <citation type="journal article" date="2016" name="Genome Announc.">
        <title>Draft Genome Sequence of Planomonospora sphaerica JCM9374, a Rare Actinomycete.</title>
        <authorList>
            <person name="Dohra H."/>
            <person name="Suzuki T."/>
            <person name="Inoue Y."/>
            <person name="Kodani S."/>
        </authorList>
    </citation>
    <scope>NUCLEOTIDE SEQUENCE [LARGE SCALE GENOMIC DNA]</scope>
    <source>
        <strain evidence="4 5">JCM 9374</strain>
    </source>
</reference>
<dbReference type="InterPro" id="IPR014720">
    <property type="entry name" value="dsRBD_dom"/>
</dbReference>
<evidence type="ECO:0000256" key="2">
    <source>
        <dbReference type="SAM" id="MobiDB-lite"/>
    </source>
</evidence>
<organism evidence="4 5">
    <name type="scientific">Planomonospora sphaerica</name>
    <dbReference type="NCBI Taxonomy" id="161355"/>
    <lineage>
        <taxon>Bacteria</taxon>
        <taxon>Bacillati</taxon>
        <taxon>Actinomycetota</taxon>
        <taxon>Actinomycetes</taxon>
        <taxon>Streptosporangiales</taxon>
        <taxon>Streptosporangiaceae</taxon>
        <taxon>Planomonospora</taxon>
    </lineage>
</organism>
<keyword evidence="1" id="KW-0694">RNA-binding</keyword>
<dbReference type="AlphaFoldDB" id="A0A161MFW9"/>
<evidence type="ECO:0000313" key="5">
    <source>
        <dbReference type="Proteomes" id="UP000077701"/>
    </source>
</evidence>
<protein>
    <submittedName>
        <fullName evidence="4">Ribonuclease II</fullName>
    </submittedName>
</protein>
<evidence type="ECO:0000259" key="3">
    <source>
        <dbReference type="PROSITE" id="PS50137"/>
    </source>
</evidence>
<keyword evidence="5" id="KW-1185">Reference proteome</keyword>
<dbReference type="PROSITE" id="PS50137">
    <property type="entry name" value="DS_RBD"/>
    <property type="match status" value="1"/>
</dbReference>
<dbReference type="GO" id="GO:0003723">
    <property type="term" value="F:RNA binding"/>
    <property type="evidence" value="ECO:0007669"/>
    <property type="project" value="UniProtKB-UniRule"/>
</dbReference>